<dbReference type="SMART" id="SM00421">
    <property type="entry name" value="HTH_LUXR"/>
    <property type="match status" value="1"/>
</dbReference>
<dbReference type="SUPFAM" id="SSF46894">
    <property type="entry name" value="C-terminal effector domain of the bipartite response regulators"/>
    <property type="match status" value="1"/>
</dbReference>
<dbReference type="InterPro" id="IPR036388">
    <property type="entry name" value="WH-like_DNA-bd_sf"/>
</dbReference>
<gene>
    <name evidence="4" type="ORF">OCS65_07190</name>
</gene>
<dbReference type="PROSITE" id="PS00622">
    <property type="entry name" value="HTH_LUXR_1"/>
    <property type="match status" value="1"/>
</dbReference>
<keyword evidence="1" id="KW-0805">Transcription regulation</keyword>
<dbReference type="InterPro" id="IPR003018">
    <property type="entry name" value="GAF"/>
</dbReference>
<dbReference type="EMBL" id="CP106982">
    <property type="protein sequence ID" value="UYF95537.1"/>
    <property type="molecule type" value="Genomic_DNA"/>
</dbReference>
<accession>A0A059MKR6</accession>
<dbReference type="RefSeq" id="WP_006941822.1">
    <property type="nucleotide sequence ID" value="NZ_CAVJ010000176.1"/>
</dbReference>
<dbReference type="SMART" id="SM00065">
    <property type="entry name" value="GAF"/>
    <property type="match status" value="1"/>
</dbReference>
<dbReference type="PANTHER" id="PTHR44688:SF25">
    <property type="entry name" value="HTH LUXR-TYPE DOMAIN-CONTAINING PROTEIN"/>
    <property type="match status" value="1"/>
</dbReference>
<dbReference type="CDD" id="cd06170">
    <property type="entry name" value="LuxR_C_like"/>
    <property type="match status" value="1"/>
</dbReference>
<dbReference type="Gene3D" id="3.30.450.40">
    <property type="match status" value="1"/>
</dbReference>
<evidence type="ECO:0000256" key="3">
    <source>
        <dbReference type="ARBA" id="ARBA00023163"/>
    </source>
</evidence>
<evidence type="ECO:0000313" key="5">
    <source>
        <dbReference type="Proteomes" id="UP001163947"/>
    </source>
</evidence>
<dbReference type="InterPro" id="IPR016032">
    <property type="entry name" value="Sig_transdc_resp-reg_C-effctor"/>
</dbReference>
<dbReference type="InterPro" id="IPR000792">
    <property type="entry name" value="Tscrpt_reg_LuxR_C"/>
</dbReference>
<name>N1MD85_9NOCA</name>
<dbReference type="InterPro" id="IPR029016">
    <property type="entry name" value="GAF-like_dom_sf"/>
</dbReference>
<keyword evidence="2" id="KW-0238">DNA-binding</keyword>
<dbReference type="PRINTS" id="PR00038">
    <property type="entry name" value="HTHLUXR"/>
</dbReference>
<reference evidence="4" key="1">
    <citation type="submission" date="2022-09" db="EMBL/GenBank/DDBJ databases">
        <title>The genome sequence of Rhodococcus aetherivorans N1.</title>
        <authorList>
            <person name="Jiang W."/>
        </authorList>
    </citation>
    <scope>NUCLEOTIDE SEQUENCE</scope>
    <source>
        <strain evidence="4">N1</strain>
    </source>
</reference>
<sequence length="390" mass="42471">MDNEVGMRCEGESDDFTYLVERAAECLCTAGKLLGDQSCDMRSSALSSSALSVSLAMARRRLARALTEGRVTGTDIEDACRVLVRIEHLEEEFAKVEAIRPVAEVVEVHDAALQLRELPPREIIESAPEAVCTALPFARSLISAVSGTRWQPRRLYLRPELDGSPLDFSDYVDSAELSLVEAPLETELVRRRVPALVAAPADDNRTHKEMVSASRTSAYVAAPVMSGGKVIGLLHADRPGSTDALDPGDRDRLDTFATILAIIYEQAVLKHRLQLQRARIEKSFDATQAMLDRISKADAILSRRAEGPADGADGKPDDHHVVELASVLTFREREILSHLATGATNSQIARALVISEGTVKSHVKAVLKKLHAPTRAAAAALYSGQARRQR</sequence>
<dbReference type="PANTHER" id="PTHR44688">
    <property type="entry name" value="DNA-BINDING TRANSCRIPTIONAL ACTIVATOR DEVR_DOSR"/>
    <property type="match status" value="1"/>
</dbReference>
<dbReference type="Pfam" id="PF00196">
    <property type="entry name" value="GerE"/>
    <property type="match status" value="1"/>
</dbReference>
<dbReference type="GeneID" id="83620189"/>
<evidence type="ECO:0000313" key="4">
    <source>
        <dbReference type="EMBL" id="UYF95537.1"/>
    </source>
</evidence>
<organism evidence="4 5">
    <name type="scientific">Rhodococcus aetherivorans</name>
    <dbReference type="NCBI Taxonomy" id="191292"/>
    <lineage>
        <taxon>Bacteria</taxon>
        <taxon>Bacillati</taxon>
        <taxon>Actinomycetota</taxon>
        <taxon>Actinomycetes</taxon>
        <taxon>Mycobacteriales</taxon>
        <taxon>Nocardiaceae</taxon>
        <taxon>Rhodococcus</taxon>
    </lineage>
</organism>
<keyword evidence="3" id="KW-0804">Transcription</keyword>
<dbReference type="SUPFAM" id="SSF55781">
    <property type="entry name" value="GAF domain-like"/>
    <property type="match status" value="1"/>
</dbReference>
<proteinExistence type="predicted"/>
<dbReference type="GO" id="GO:0003677">
    <property type="term" value="F:DNA binding"/>
    <property type="evidence" value="ECO:0007669"/>
    <property type="project" value="UniProtKB-KW"/>
</dbReference>
<dbReference type="Pfam" id="PF01590">
    <property type="entry name" value="GAF"/>
    <property type="match status" value="1"/>
</dbReference>
<dbReference type="Proteomes" id="UP001163947">
    <property type="component" value="Chromosome"/>
</dbReference>
<dbReference type="Gene3D" id="1.10.10.10">
    <property type="entry name" value="Winged helix-like DNA-binding domain superfamily/Winged helix DNA-binding domain"/>
    <property type="match status" value="1"/>
</dbReference>
<protein>
    <submittedName>
        <fullName evidence="4">LuxR C-terminal-related transcriptional regulator</fullName>
    </submittedName>
</protein>
<accession>N1MD85</accession>
<dbReference type="GO" id="GO:0006355">
    <property type="term" value="P:regulation of DNA-templated transcription"/>
    <property type="evidence" value="ECO:0007669"/>
    <property type="project" value="InterPro"/>
</dbReference>
<evidence type="ECO:0000256" key="2">
    <source>
        <dbReference type="ARBA" id="ARBA00023125"/>
    </source>
</evidence>
<evidence type="ECO:0000256" key="1">
    <source>
        <dbReference type="ARBA" id="ARBA00023015"/>
    </source>
</evidence>
<dbReference type="AlphaFoldDB" id="N1MD85"/>
<dbReference type="PROSITE" id="PS50043">
    <property type="entry name" value="HTH_LUXR_2"/>
    <property type="match status" value="1"/>
</dbReference>